<organism evidence="1 2">
    <name type="scientific">Isoptericola sediminis</name>
    <dbReference type="NCBI Taxonomy" id="2733572"/>
    <lineage>
        <taxon>Bacteria</taxon>
        <taxon>Bacillati</taxon>
        <taxon>Actinomycetota</taxon>
        <taxon>Actinomycetes</taxon>
        <taxon>Micrococcales</taxon>
        <taxon>Promicromonosporaceae</taxon>
        <taxon>Isoptericola</taxon>
    </lineage>
</organism>
<protein>
    <submittedName>
        <fullName evidence="1">Uncharacterized protein</fullName>
    </submittedName>
</protein>
<reference evidence="1 2" key="1">
    <citation type="submission" date="2020-05" db="EMBL/GenBank/DDBJ databases">
        <title>Genome sequence of Isoptericola sp. JC619 isolated from Chilika lagoon, India.</title>
        <authorList>
            <person name="Kumar D."/>
            <person name="Appam K."/>
            <person name="Gandham S."/>
            <person name="Uppada J."/>
            <person name="Sasikala C."/>
            <person name="Venkata Ramana C."/>
        </authorList>
    </citation>
    <scope>NUCLEOTIDE SEQUENCE [LARGE SCALE GENOMIC DNA]</scope>
    <source>
        <strain evidence="1 2">JC619</strain>
    </source>
</reference>
<evidence type="ECO:0000313" key="1">
    <source>
        <dbReference type="EMBL" id="NNU28869.1"/>
    </source>
</evidence>
<dbReference type="AlphaFoldDB" id="A0A849KA17"/>
<keyword evidence="2" id="KW-1185">Reference proteome</keyword>
<name>A0A849KA17_9MICO</name>
<accession>A0A849KA17</accession>
<proteinExistence type="predicted"/>
<dbReference type="RefSeq" id="WP_171248417.1">
    <property type="nucleotide sequence ID" value="NZ_JABFAJ010000029.1"/>
</dbReference>
<comment type="caution">
    <text evidence="1">The sequence shown here is derived from an EMBL/GenBank/DDBJ whole genome shotgun (WGS) entry which is preliminary data.</text>
</comment>
<gene>
    <name evidence="1" type="ORF">HLI28_15145</name>
</gene>
<dbReference type="Proteomes" id="UP000557204">
    <property type="component" value="Unassembled WGS sequence"/>
</dbReference>
<evidence type="ECO:0000313" key="2">
    <source>
        <dbReference type="Proteomes" id="UP000557204"/>
    </source>
</evidence>
<sequence>MTLDAAAAPAPTRRRRGRLTVLVLLAVLLLGVLLGLVLGVAGGPWGSSTTQWAEGRVQLVGGDPPRDHHVVVLQDDDWTYAFARGTARWIDPRGTWHEDGDPTCVVRPDGGGVRFAWERADVEDVSWRVVVLVDCRS</sequence>
<dbReference type="EMBL" id="JABFAJ010000029">
    <property type="protein sequence ID" value="NNU28869.1"/>
    <property type="molecule type" value="Genomic_DNA"/>
</dbReference>